<dbReference type="InterPro" id="IPR036390">
    <property type="entry name" value="WH_DNA-bd_sf"/>
</dbReference>
<dbReference type="Proteomes" id="UP000078437">
    <property type="component" value="Chromosome"/>
</dbReference>
<reference evidence="6 7" key="1">
    <citation type="journal article" date="2016" name="Int. J. Syst. Evol. Microbiol.">
        <title>Agromyces aureus sp. nov., isolated from the rhizosphere of Salix caprea L. grown in a heavy-metal-contaminated soil.</title>
        <authorList>
            <person name="Corretto E."/>
            <person name="Antonielli L."/>
            <person name="Sessitsch A."/>
            <person name="Compant S."/>
            <person name="Gorfer M."/>
            <person name="Kuffner M."/>
            <person name="Brader G."/>
        </authorList>
    </citation>
    <scope>NUCLEOTIDE SEQUENCE [LARGE SCALE GENOMIC DNA]</scope>
    <source>
        <strain evidence="6 7">AR33</strain>
    </source>
</reference>
<evidence type="ECO:0000256" key="2">
    <source>
        <dbReference type="ARBA" id="ARBA00023015"/>
    </source>
</evidence>
<dbReference type="InterPro" id="IPR037402">
    <property type="entry name" value="YidZ_PBP2"/>
</dbReference>
<dbReference type="GO" id="GO:0003677">
    <property type="term" value="F:DNA binding"/>
    <property type="evidence" value="ECO:0007669"/>
    <property type="project" value="UniProtKB-KW"/>
</dbReference>
<reference evidence="7" key="2">
    <citation type="submission" date="2016-01" db="EMBL/GenBank/DDBJ databases">
        <title>Complete genome sequence of Agromyces aureus AR33T and comparison with related organisms.</title>
        <authorList>
            <person name="Corretto E."/>
            <person name="Antonielli L."/>
            <person name="Sessitsch A."/>
            <person name="Brader G."/>
        </authorList>
    </citation>
    <scope>NUCLEOTIDE SEQUENCE [LARGE SCALE GENOMIC DNA]</scope>
    <source>
        <strain evidence="7">AR33</strain>
    </source>
</reference>
<evidence type="ECO:0000256" key="3">
    <source>
        <dbReference type="ARBA" id="ARBA00023125"/>
    </source>
</evidence>
<feature type="domain" description="HTH lysR-type" evidence="5">
    <location>
        <begin position="24"/>
        <end position="81"/>
    </location>
</feature>
<dbReference type="InterPro" id="IPR000847">
    <property type="entry name" value="LysR_HTH_N"/>
</dbReference>
<gene>
    <name evidence="6" type="ORF">ATC03_10855</name>
</gene>
<dbReference type="SUPFAM" id="SSF53850">
    <property type="entry name" value="Periplasmic binding protein-like II"/>
    <property type="match status" value="1"/>
</dbReference>
<dbReference type="CDD" id="cd08417">
    <property type="entry name" value="PBP2_Nitroaromatics_like"/>
    <property type="match status" value="1"/>
</dbReference>
<name>A0A191WG41_9MICO</name>
<dbReference type="Pfam" id="PF03466">
    <property type="entry name" value="LysR_substrate"/>
    <property type="match status" value="1"/>
</dbReference>
<dbReference type="GO" id="GO:0003700">
    <property type="term" value="F:DNA-binding transcription factor activity"/>
    <property type="evidence" value="ECO:0007669"/>
    <property type="project" value="InterPro"/>
</dbReference>
<dbReference type="InterPro" id="IPR005119">
    <property type="entry name" value="LysR_subst-bd"/>
</dbReference>
<dbReference type="InterPro" id="IPR036388">
    <property type="entry name" value="WH-like_DNA-bd_sf"/>
</dbReference>
<dbReference type="PANTHER" id="PTHR30118">
    <property type="entry name" value="HTH-TYPE TRANSCRIPTIONAL REGULATOR LEUO-RELATED"/>
    <property type="match status" value="1"/>
</dbReference>
<evidence type="ECO:0000313" key="7">
    <source>
        <dbReference type="Proteomes" id="UP000078437"/>
    </source>
</evidence>
<accession>A0A191WG41</accession>
<comment type="similarity">
    <text evidence="1">Belongs to the LysR transcriptional regulatory family.</text>
</comment>
<dbReference type="STRING" id="453304.ATC03_10855"/>
<proteinExistence type="inferred from homology"/>
<dbReference type="PRINTS" id="PR00039">
    <property type="entry name" value="HTHLYSR"/>
</dbReference>
<protein>
    <recommendedName>
        <fullName evidence="5">HTH lysR-type domain-containing protein</fullName>
    </recommendedName>
</protein>
<organism evidence="6 7">
    <name type="scientific">Agromyces aureus</name>
    <dbReference type="NCBI Taxonomy" id="453304"/>
    <lineage>
        <taxon>Bacteria</taxon>
        <taxon>Bacillati</taxon>
        <taxon>Actinomycetota</taxon>
        <taxon>Actinomycetes</taxon>
        <taxon>Micrococcales</taxon>
        <taxon>Microbacteriaceae</taxon>
        <taxon>Agromyces</taxon>
    </lineage>
</organism>
<dbReference type="SUPFAM" id="SSF46785">
    <property type="entry name" value="Winged helix' DNA-binding domain"/>
    <property type="match status" value="1"/>
</dbReference>
<dbReference type="Gene3D" id="3.40.190.10">
    <property type="entry name" value="Periplasmic binding protein-like II"/>
    <property type="match status" value="2"/>
</dbReference>
<keyword evidence="2" id="KW-0805">Transcription regulation</keyword>
<evidence type="ECO:0000259" key="5">
    <source>
        <dbReference type="PROSITE" id="PS50931"/>
    </source>
</evidence>
<evidence type="ECO:0000256" key="1">
    <source>
        <dbReference type="ARBA" id="ARBA00009437"/>
    </source>
</evidence>
<dbReference type="Pfam" id="PF00126">
    <property type="entry name" value="HTH_1"/>
    <property type="match status" value="1"/>
</dbReference>
<evidence type="ECO:0000256" key="4">
    <source>
        <dbReference type="ARBA" id="ARBA00023163"/>
    </source>
</evidence>
<keyword evidence="3" id="KW-0238">DNA-binding</keyword>
<dbReference type="OrthoDB" id="8717159at2"/>
<dbReference type="AlphaFoldDB" id="A0A191WG41"/>
<keyword evidence="7" id="KW-1185">Reference proteome</keyword>
<evidence type="ECO:0000313" key="6">
    <source>
        <dbReference type="EMBL" id="ANJ27149.1"/>
    </source>
</evidence>
<dbReference type="Gene3D" id="1.10.10.10">
    <property type="entry name" value="Winged helix-like DNA-binding domain superfamily/Winged helix DNA-binding domain"/>
    <property type="match status" value="1"/>
</dbReference>
<dbReference type="InterPro" id="IPR050389">
    <property type="entry name" value="LysR-type_TF"/>
</dbReference>
<dbReference type="KEGG" id="agy:ATC03_10855"/>
<dbReference type="EMBL" id="CP013979">
    <property type="protein sequence ID" value="ANJ27149.1"/>
    <property type="molecule type" value="Genomic_DNA"/>
</dbReference>
<dbReference type="PANTHER" id="PTHR30118:SF15">
    <property type="entry name" value="TRANSCRIPTIONAL REGULATORY PROTEIN"/>
    <property type="match status" value="1"/>
</dbReference>
<sequence length="329" mass="36288">MMTNEPSPEPHDEPGRTALQLSSVDLNLVVPLQMLLEERSVSRAADRMFMSQPALSAALSRLRRHFGDELLVRSGNKYVLSPLGTELLETVTQASGALTRVFSAQADFRPEESSREFRLVCSDYVSVVFGAALSRTLSAAAPNVMLRMDHVQDAIVDNAPDSLREIDGLILPHGYLEHLEFIDLFTDRWRCLVDASTAMSPLTVAELGARPWATTYSGRTAIVAATRALHLLGVYPQMQVTTRSFLTLPDVVAGTDRVAFVPESLVERFEQRRDVVAIDCPIAIPGIKQAFWWSPSHAQDAGHRWLRSKVADVAASLEQMPPTSTPSHD</sequence>
<dbReference type="PROSITE" id="PS50931">
    <property type="entry name" value="HTH_LYSR"/>
    <property type="match status" value="1"/>
</dbReference>
<keyword evidence="4" id="KW-0804">Transcription</keyword>